<sequence length="131" mass="13940">MRRSFIALMLALTLPFVVIAPVTSSAMSGDMLCEQRMAFTATETTNGGEDVHAAHGVGTMDHAGHAEPTGHSELTEATTPFCCEDACIAEVSVLNMHAAQIRTTSVIPRSWSFAGLNELSQPTGLRRPPKA</sequence>
<feature type="chain" id="PRO_5002661718" evidence="1">
    <location>
        <begin position="21"/>
        <end position="131"/>
    </location>
</feature>
<feature type="signal peptide" evidence="1">
    <location>
        <begin position="1"/>
        <end position="20"/>
    </location>
</feature>
<dbReference type="EMBL" id="AAMT01000005">
    <property type="protein sequence ID" value="EAQ13311.1"/>
    <property type="molecule type" value="Genomic_DNA"/>
</dbReference>
<keyword evidence="3" id="KW-1185">Reference proteome</keyword>
<evidence type="ECO:0000256" key="1">
    <source>
        <dbReference type="SAM" id="SignalP"/>
    </source>
</evidence>
<dbReference type="Proteomes" id="UP000002931">
    <property type="component" value="Unassembled WGS sequence"/>
</dbReference>
<evidence type="ECO:0000313" key="2">
    <source>
        <dbReference type="EMBL" id="EAQ13311.1"/>
    </source>
</evidence>
<protein>
    <submittedName>
        <fullName evidence="2">Uncharacterized protein</fullName>
    </submittedName>
</protein>
<accession>A3VEH3</accession>
<proteinExistence type="predicted"/>
<dbReference type="AlphaFoldDB" id="A3VEH3"/>
<dbReference type="eggNOG" id="ENOG502ZDB2">
    <property type="taxonomic scope" value="Bacteria"/>
</dbReference>
<evidence type="ECO:0000313" key="3">
    <source>
        <dbReference type="Proteomes" id="UP000002931"/>
    </source>
</evidence>
<keyword evidence="1" id="KW-0732">Signal</keyword>
<dbReference type="HOGENOM" id="CLU_1925039_0_0_5"/>
<comment type="caution">
    <text evidence="2">The sequence shown here is derived from an EMBL/GenBank/DDBJ whole genome shotgun (WGS) entry which is preliminary data.</text>
</comment>
<gene>
    <name evidence="2" type="ORF">RB2654_09584</name>
</gene>
<organism evidence="2 3">
    <name type="scientific">Maritimibacter alkaliphilus HTCC2654</name>
    <dbReference type="NCBI Taxonomy" id="314271"/>
    <lineage>
        <taxon>Bacteria</taxon>
        <taxon>Pseudomonadati</taxon>
        <taxon>Pseudomonadota</taxon>
        <taxon>Alphaproteobacteria</taxon>
        <taxon>Rhodobacterales</taxon>
        <taxon>Roseobacteraceae</taxon>
        <taxon>Maritimibacter</taxon>
    </lineage>
</organism>
<name>A3VEH3_9RHOB</name>
<reference evidence="2 3" key="1">
    <citation type="journal article" date="2010" name="J. Bacteriol.">
        <title>Genome sequences of Pelagibaca bermudensis HTCC2601T and Maritimibacter alkaliphilus HTCC2654T, the type strains of two marine Roseobacter genera.</title>
        <authorList>
            <person name="Thrash J.C."/>
            <person name="Cho J.C."/>
            <person name="Ferriera S."/>
            <person name="Johnson J."/>
            <person name="Vergin K.L."/>
            <person name="Giovannoni S.J."/>
        </authorList>
    </citation>
    <scope>NUCLEOTIDE SEQUENCE [LARGE SCALE GENOMIC DNA]</scope>
    <source>
        <strain evidence="2 3">HTCC2654</strain>
    </source>
</reference>